<accession>A0A347VP97</accession>
<reference evidence="5 6" key="1">
    <citation type="journal article" date="2014" name="Genome Announc.">
        <title>Draft genome sequences of eight enterohepatic helicobacter species isolated from both laboratory and wild rodents.</title>
        <authorList>
            <person name="Sheh A."/>
            <person name="Shen Z."/>
            <person name="Fox J.G."/>
        </authorList>
    </citation>
    <scope>NUCLEOTIDE SEQUENCE [LARGE SCALE GENOMIC DNA]</scope>
    <source>
        <strain evidence="5 6">MIT 97-6194</strain>
    </source>
</reference>
<evidence type="ECO:0000313" key="7">
    <source>
        <dbReference type="Proteomes" id="UP000477070"/>
    </source>
</evidence>
<dbReference type="SUPFAM" id="SSF53756">
    <property type="entry name" value="UDP-Glycosyltransferase/glycogen phosphorylase"/>
    <property type="match status" value="3"/>
</dbReference>
<keyword evidence="6" id="KW-1185">Reference proteome</keyword>
<reference evidence="5 6" key="2">
    <citation type="journal article" date="2016" name="Infect. Immun.">
        <title>Helicobacter saguini, a Novel Helicobacter Isolated from Cotton-Top Tamarins with Ulcerative Colitis, Has Proinflammatory Properties and Induces Typhlocolitis and Dysplasia in Gnotobiotic IL-10-/- Mice.</title>
        <authorList>
            <person name="Shen Z."/>
            <person name="Mannion A."/>
            <person name="Whary M.T."/>
            <person name="Muthupalani S."/>
            <person name="Sheh A."/>
            <person name="Feng Y."/>
            <person name="Gong G."/>
            <person name="Vandamme P."/>
            <person name="Holcombe H.R."/>
            <person name="Paster B.J."/>
            <person name="Fox J.G."/>
        </authorList>
    </citation>
    <scope>NUCLEOTIDE SEQUENCE [LARGE SCALE GENOMIC DNA]</scope>
    <source>
        <strain evidence="5 6">MIT 97-6194</strain>
    </source>
</reference>
<organism evidence="5 6">
    <name type="scientific">Helicobacter saguini</name>
    <dbReference type="NCBI Taxonomy" id="1548018"/>
    <lineage>
        <taxon>Bacteria</taxon>
        <taxon>Pseudomonadati</taxon>
        <taxon>Campylobacterota</taxon>
        <taxon>Epsilonproteobacteria</taxon>
        <taxon>Campylobacterales</taxon>
        <taxon>Helicobacteraceae</taxon>
        <taxon>Helicobacter</taxon>
    </lineage>
</organism>
<sequence>MWILIRLPNWLGDCIMFSPTLDFLHRQFPQAKFVLVGNKLTANVFKENDFIVKIFTDNTKELANRKDSIESNSQRETKNIDSKITQNLDSKNQMPTHHPIKKTSKKPNFFVKIFKRFKATKNLAYEINLFLKENKISQFDYAITTQNNFFSAYFLSKIYAKYTIGFSDKHFFGVRNFLLSTLVKYKNHHSPIATHQVLSYINLTLPLLKVSDFETFIAKNGGNAFLQNYINSTRYNKNASLTQNLLYLQARDLTLFKEDSKKPNFKREKVIAFCTGASFGESKMWLLQYFVETIIALLKKGYKVRIFGSPAEVERNATISQNVLNIVGNEYDKMLQDLSGRTSIAELIESMSECALYIGNDSGVTHIARALNIPSIIIFGPMPFSWCSPWVAIDLDSIKTQSVVTNETSTLDSKITNPHVIASVSEAIHKTQNLDSNNIAESNDKDSKKTYPPLPCGEDTTFSPPPLRRGVGGWVKKGWVKKGWVKNHDNPKKDSIKNTESNNNKKDFILNGVIKKGEYYYIANCIAVQKDLPCVPCKKKTCPLKHHNCMRLITPDEILNLIHSHLQKQ</sequence>
<dbReference type="STRING" id="1548018.LS64_11325"/>
<gene>
    <name evidence="4" type="ORF">DCO61_11845</name>
    <name evidence="5" type="ORF">LS64_004060</name>
</gene>
<name>A0A347VP97_9HELI</name>
<dbReference type="EMBL" id="QBIU01000002">
    <property type="protein sequence ID" value="MWV70655.1"/>
    <property type="molecule type" value="Genomic_DNA"/>
</dbReference>
<dbReference type="AlphaFoldDB" id="A0A347VP97"/>
<reference evidence="4 7" key="4">
    <citation type="submission" date="2019-12" db="EMBL/GenBank/DDBJ databases">
        <title>Multi-Generational Helicobacter saguini Isolates.</title>
        <authorList>
            <person name="Mannion A."/>
            <person name="Shen Z."/>
            <person name="Fox J.G."/>
        </authorList>
    </citation>
    <scope>NUCLEOTIDE SEQUENCE [LARGE SCALE GENOMIC DNA]</scope>
    <source>
        <strain evidence="4">16-048</strain>
        <strain evidence="7">16-048 (F4)</strain>
    </source>
</reference>
<dbReference type="InterPro" id="IPR002201">
    <property type="entry name" value="Glyco_trans_9"/>
</dbReference>
<keyword evidence="2 5" id="KW-0808">Transferase</keyword>
<protein>
    <submittedName>
        <fullName evidence="5">Lipopolysaccharide heptosyltransferase family protein</fullName>
    </submittedName>
</protein>
<dbReference type="Proteomes" id="UP000029714">
    <property type="component" value="Unassembled WGS sequence"/>
</dbReference>
<evidence type="ECO:0000313" key="4">
    <source>
        <dbReference type="EMBL" id="MWV70655.1"/>
    </source>
</evidence>
<reference evidence="5" key="3">
    <citation type="submission" date="2018-04" db="EMBL/GenBank/DDBJ databases">
        <authorList>
            <person name="Sheh A."/>
            <person name="Shen Z."/>
            <person name="Mannion A.J."/>
            <person name="Fox J.G."/>
        </authorList>
    </citation>
    <scope>NUCLEOTIDE SEQUENCE</scope>
    <source>
        <strain evidence="5">MIT 97-6194</strain>
    </source>
</reference>
<feature type="region of interest" description="Disordered" evidence="3">
    <location>
        <begin position="66"/>
        <end position="101"/>
    </location>
</feature>
<dbReference type="RefSeq" id="WP_034573144.1">
    <property type="nucleotide sequence ID" value="NZ_JRMP02000005.1"/>
</dbReference>
<evidence type="ECO:0000256" key="1">
    <source>
        <dbReference type="ARBA" id="ARBA00022676"/>
    </source>
</evidence>
<dbReference type="Gene3D" id="3.40.50.2000">
    <property type="entry name" value="Glycogen Phosphorylase B"/>
    <property type="match status" value="3"/>
</dbReference>
<dbReference type="PANTHER" id="PTHR30160">
    <property type="entry name" value="TETRAACYLDISACCHARIDE 4'-KINASE-RELATED"/>
    <property type="match status" value="1"/>
</dbReference>
<dbReference type="Pfam" id="PF01075">
    <property type="entry name" value="Glyco_transf_9"/>
    <property type="match status" value="1"/>
</dbReference>
<keyword evidence="1" id="KW-0328">Glycosyltransferase</keyword>
<dbReference type="InterPro" id="IPR051199">
    <property type="entry name" value="LPS_LOS_Heptosyltrfase"/>
</dbReference>
<dbReference type="GO" id="GO:0005829">
    <property type="term" value="C:cytosol"/>
    <property type="evidence" value="ECO:0007669"/>
    <property type="project" value="TreeGrafter"/>
</dbReference>
<dbReference type="CDD" id="cd03789">
    <property type="entry name" value="GT9_LPS_heptosyltransferase"/>
    <property type="match status" value="1"/>
</dbReference>
<dbReference type="OrthoDB" id="9797795at2"/>
<proteinExistence type="predicted"/>
<comment type="caution">
    <text evidence="5">The sequence shown here is derived from an EMBL/GenBank/DDBJ whole genome shotgun (WGS) entry which is preliminary data.</text>
</comment>
<evidence type="ECO:0000256" key="2">
    <source>
        <dbReference type="ARBA" id="ARBA00022679"/>
    </source>
</evidence>
<dbReference type="EMBL" id="JRMP02000005">
    <property type="protein sequence ID" value="TLD94704.1"/>
    <property type="molecule type" value="Genomic_DNA"/>
</dbReference>
<dbReference type="GO" id="GO:0008713">
    <property type="term" value="F:ADP-heptose-lipopolysaccharide heptosyltransferase activity"/>
    <property type="evidence" value="ECO:0007669"/>
    <property type="project" value="TreeGrafter"/>
</dbReference>
<dbReference type="Proteomes" id="UP000477070">
    <property type="component" value="Unassembled WGS sequence"/>
</dbReference>
<evidence type="ECO:0000313" key="5">
    <source>
        <dbReference type="EMBL" id="TLD94704.1"/>
    </source>
</evidence>
<dbReference type="GO" id="GO:0009244">
    <property type="term" value="P:lipopolysaccharide core region biosynthetic process"/>
    <property type="evidence" value="ECO:0007669"/>
    <property type="project" value="TreeGrafter"/>
</dbReference>
<evidence type="ECO:0000256" key="3">
    <source>
        <dbReference type="SAM" id="MobiDB-lite"/>
    </source>
</evidence>
<feature type="compositionally biased region" description="Basic and acidic residues" evidence="3">
    <location>
        <begin position="66"/>
        <end position="81"/>
    </location>
</feature>
<evidence type="ECO:0000313" key="6">
    <source>
        <dbReference type="Proteomes" id="UP000029714"/>
    </source>
</evidence>
<feature type="region of interest" description="Disordered" evidence="3">
    <location>
        <begin position="433"/>
        <end position="467"/>
    </location>
</feature>
<feature type="compositionally biased region" description="Polar residues" evidence="3">
    <location>
        <begin position="82"/>
        <end position="95"/>
    </location>
</feature>